<sequence length="98" mass="10107">MLIELIILLTVFAPMLVSCMKKKNEAAKLKPRDLDSKSPGGPPTPGGANKSGGAGGGGGAGDANSLLKKEVKEEKMAERPADDNETINDAKSNWGTVA</sequence>
<dbReference type="PANTHER" id="PTHR37439:SF2">
    <property type="entry name" value="SECRETED PROTEIN"/>
    <property type="match status" value="1"/>
</dbReference>
<evidence type="ECO:0000313" key="4">
    <source>
        <dbReference type="Proteomes" id="UP000001940"/>
    </source>
</evidence>
<organism evidence="3 4">
    <name type="scientific">Caenorhabditis elegans</name>
    <dbReference type="NCBI Taxonomy" id="6239"/>
    <lineage>
        <taxon>Eukaryota</taxon>
        <taxon>Metazoa</taxon>
        <taxon>Ecdysozoa</taxon>
        <taxon>Nematoda</taxon>
        <taxon>Chromadorea</taxon>
        <taxon>Rhabditida</taxon>
        <taxon>Rhabditina</taxon>
        <taxon>Rhabditomorpha</taxon>
        <taxon>Rhabditoidea</taxon>
        <taxon>Rhabditidae</taxon>
        <taxon>Peloderinae</taxon>
        <taxon>Caenorhabditis</taxon>
    </lineage>
</organism>
<feature type="compositionally biased region" description="Gly residues" evidence="1">
    <location>
        <begin position="49"/>
        <end position="61"/>
    </location>
</feature>
<dbReference type="EMBL" id="BX284604">
    <property type="protein sequence ID" value="CCD74032.1"/>
    <property type="molecule type" value="Genomic_DNA"/>
</dbReference>
<dbReference type="SMR" id="Q8MXU0"/>
<proteinExistence type="predicted"/>
<dbReference type="Bgee" id="WBGene00021154">
    <property type="expression patterns" value="Expressed in adult organism and 2 other cell types or tissues"/>
</dbReference>
<dbReference type="WormBase" id="Y4C6A.4">
    <property type="protein sequence ID" value="CE31738"/>
    <property type="gene ID" value="WBGene00021154"/>
</dbReference>
<evidence type="ECO:0000256" key="1">
    <source>
        <dbReference type="SAM" id="MobiDB-lite"/>
    </source>
</evidence>
<evidence type="ECO:0000313" key="5">
    <source>
        <dbReference type="WormBase" id="Y4C6A.4"/>
    </source>
</evidence>
<dbReference type="AlphaFoldDB" id="Q8MXU0"/>
<dbReference type="OMA" id="NEACKLR"/>
<keyword evidence="4" id="KW-1185">Reference proteome</keyword>
<protein>
    <submittedName>
        <fullName evidence="3">Uncharacterized protein</fullName>
    </submittedName>
</protein>
<reference evidence="3 4" key="1">
    <citation type="journal article" date="1998" name="Science">
        <title>Genome sequence of the nematode C. elegans: a platform for investigating biology.</title>
        <authorList>
            <consortium name="The C. elegans sequencing consortium"/>
            <person name="Sulson J.E."/>
            <person name="Waterston R."/>
        </authorList>
    </citation>
    <scope>NUCLEOTIDE SEQUENCE [LARGE SCALE GENOMIC DNA]</scope>
    <source>
        <strain evidence="3 4">Bristol N2</strain>
    </source>
</reference>
<dbReference type="UCSC" id="Y4C6A.4">
    <property type="organism name" value="c. elegans"/>
</dbReference>
<feature type="compositionally biased region" description="Basic and acidic residues" evidence="1">
    <location>
        <begin position="25"/>
        <end position="36"/>
    </location>
</feature>
<feature type="signal peptide" evidence="2">
    <location>
        <begin position="1"/>
        <end position="19"/>
    </location>
</feature>
<accession>Q8MXU0</accession>
<gene>
    <name evidence="3" type="ORF">CELE_Y4C6A.4</name>
    <name evidence="3 5" type="ORF">Y4C6A.4</name>
</gene>
<keyword evidence="2" id="KW-0732">Signal</keyword>
<evidence type="ECO:0000313" key="3">
    <source>
        <dbReference type="EMBL" id="CCD74032.1"/>
    </source>
</evidence>
<dbReference type="eggNOG" id="ENOG502TISU">
    <property type="taxonomic scope" value="Eukaryota"/>
</dbReference>
<dbReference type="AGR" id="WB:WBGene00021154"/>
<dbReference type="FunCoup" id="Q8MXU0">
    <property type="interactions" value="125"/>
</dbReference>
<feature type="compositionally biased region" description="Polar residues" evidence="1">
    <location>
        <begin position="87"/>
        <end position="98"/>
    </location>
</feature>
<feature type="chain" id="PRO_5004314117" evidence="2">
    <location>
        <begin position="20"/>
        <end position="98"/>
    </location>
</feature>
<dbReference type="PhylomeDB" id="Q8MXU0"/>
<dbReference type="PANTHER" id="PTHR37439">
    <property type="entry name" value="PROTEIN CBG25991-RELATED"/>
    <property type="match status" value="1"/>
</dbReference>
<dbReference type="PaxDb" id="6239-Y4C6A.4"/>
<evidence type="ECO:0000256" key="2">
    <source>
        <dbReference type="SAM" id="SignalP"/>
    </source>
</evidence>
<feature type="compositionally biased region" description="Basic and acidic residues" evidence="1">
    <location>
        <begin position="67"/>
        <end position="82"/>
    </location>
</feature>
<dbReference type="HOGENOM" id="CLU_188602_0_0_1"/>
<dbReference type="OrthoDB" id="5783911at2759"/>
<feature type="region of interest" description="Disordered" evidence="1">
    <location>
        <begin position="25"/>
        <end position="98"/>
    </location>
</feature>
<dbReference type="Proteomes" id="UP000001940">
    <property type="component" value="Chromosome IV"/>
</dbReference>
<dbReference type="InParanoid" id="Q8MXU0"/>
<name>Q8MXU0_CAEEL</name>